<reference evidence="2" key="1">
    <citation type="submission" date="2016-10" db="EMBL/GenBank/DDBJ databases">
        <authorList>
            <person name="Benchimol M."/>
            <person name="Almeida L.G."/>
            <person name="Vasconcelos A.T."/>
            <person name="Perreira-Neves A."/>
            <person name="Rosa I.A."/>
            <person name="Tasca T."/>
            <person name="Bogo M.R."/>
            <person name="de Souza W."/>
        </authorList>
    </citation>
    <scope>NUCLEOTIDE SEQUENCE [LARGE SCALE GENOMIC DNA]</scope>
    <source>
        <strain evidence="2">K</strain>
    </source>
</reference>
<dbReference type="CDD" id="cd00590">
    <property type="entry name" value="RRM_SF"/>
    <property type="match status" value="1"/>
</dbReference>
<gene>
    <name evidence="2" type="ORF">TRFO_04545</name>
</gene>
<dbReference type="AlphaFoldDB" id="A0A1J4KI22"/>
<dbReference type="RefSeq" id="XP_068362604.1">
    <property type="nucleotide sequence ID" value="XM_068491964.1"/>
</dbReference>
<dbReference type="GO" id="GO:0003723">
    <property type="term" value="F:RNA binding"/>
    <property type="evidence" value="ECO:0007669"/>
    <property type="project" value="InterPro"/>
</dbReference>
<feature type="domain" description="RRM" evidence="1">
    <location>
        <begin position="164"/>
        <end position="235"/>
    </location>
</feature>
<dbReference type="Proteomes" id="UP000179807">
    <property type="component" value="Unassembled WGS sequence"/>
</dbReference>
<keyword evidence="3" id="KW-1185">Reference proteome</keyword>
<dbReference type="InterPro" id="IPR012677">
    <property type="entry name" value="Nucleotide-bd_a/b_plait_sf"/>
</dbReference>
<dbReference type="VEuPathDB" id="TrichDB:TRFO_04545"/>
<dbReference type="Gene3D" id="3.30.70.330">
    <property type="match status" value="3"/>
</dbReference>
<protein>
    <recommendedName>
        <fullName evidence="1">RRM domain-containing protein</fullName>
    </recommendedName>
</protein>
<proteinExistence type="predicted"/>
<dbReference type="EMBL" id="MLAK01000638">
    <property type="protein sequence ID" value="OHT09468.1"/>
    <property type="molecule type" value="Genomic_DNA"/>
</dbReference>
<name>A0A1J4KI22_9EUKA</name>
<evidence type="ECO:0000313" key="3">
    <source>
        <dbReference type="Proteomes" id="UP000179807"/>
    </source>
</evidence>
<dbReference type="SMART" id="SM00360">
    <property type="entry name" value="RRM"/>
    <property type="match status" value="2"/>
</dbReference>
<evidence type="ECO:0000313" key="2">
    <source>
        <dbReference type="EMBL" id="OHT09468.1"/>
    </source>
</evidence>
<accession>A0A1J4KI22</accession>
<dbReference type="InterPro" id="IPR000504">
    <property type="entry name" value="RRM_dom"/>
</dbReference>
<feature type="domain" description="RRM" evidence="1">
    <location>
        <begin position="319"/>
        <end position="388"/>
    </location>
</feature>
<dbReference type="GeneID" id="94826668"/>
<dbReference type="InterPro" id="IPR035979">
    <property type="entry name" value="RBD_domain_sf"/>
</dbReference>
<sequence>MLPKHYRSNGSKIFLIQGINLKEGARVNISFAFHSTNVFKFNDDNYLCFYTKTPLLVDDVIPILKKENKIHVSPSQVMHCNFDNSFGTKDKDSQKDTVVFYAWHISESIIDDFLQLVYGLARVKAEMHCFYCKITTEERTWHSLIPLLRLFDVDIAFNLDEIPAVYVEDISDTISDDNVSKYFNRNADGIVQIRRDLNHDHDRRYAFEFEDQEKADAFLNEFQDFLIKDTLLNVKPMINDDIFDQAKKTEINIANLDLSPLDRHELRVELEEKYGPIYHLRLYREDSGKCSANVIFFNHKDGLRAIYDKDYEVSFIRTKLWMFNLPPETTEQEIIEYFPSKIRPVSVKICPEEEKSTWWAIVQFNTSKLNDVEQAEQELNNEDRDMIGSFLPFGYIPYHGGHFTRQNIYKRMCVNYMKNNSIFIEKTTDVTVEKVIFLLESNGIDGIRFMHCFPKEKGKQHNFEVTVVSLRDEDDKRKALRALQDESIEGEDIEVREFEKDVFKRRLFFPRKNYKKPDDE</sequence>
<organism evidence="2 3">
    <name type="scientific">Tritrichomonas foetus</name>
    <dbReference type="NCBI Taxonomy" id="1144522"/>
    <lineage>
        <taxon>Eukaryota</taxon>
        <taxon>Metamonada</taxon>
        <taxon>Parabasalia</taxon>
        <taxon>Tritrichomonadida</taxon>
        <taxon>Tritrichomonadidae</taxon>
        <taxon>Tritrichomonas</taxon>
    </lineage>
</organism>
<comment type="caution">
    <text evidence="2">The sequence shown here is derived from an EMBL/GenBank/DDBJ whole genome shotgun (WGS) entry which is preliminary data.</text>
</comment>
<evidence type="ECO:0000259" key="1">
    <source>
        <dbReference type="SMART" id="SM00360"/>
    </source>
</evidence>
<dbReference type="Pfam" id="PF00076">
    <property type="entry name" value="RRM_1"/>
    <property type="match status" value="1"/>
</dbReference>
<dbReference type="SUPFAM" id="SSF54928">
    <property type="entry name" value="RNA-binding domain, RBD"/>
    <property type="match status" value="2"/>
</dbReference>